<dbReference type="EC" id="2.3.1.-" evidence="4"/>
<dbReference type="RefSeq" id="WP_213112325.1">
    <property type="nucleotide sequence ID" value="NZ_JAGYPJ010000001.1"/>
</dbReference>
<evidence type="ECO:0000313" key="5">
    <source>
        <dbReference type="EMBL" id="MBS4201895.1"/>
    </source>
</evidence>
<evidence type="ECO:0000256" key="4">
    <source>
        <dbReference type="RuleBase" id="RU365031"/>
    </source>
</evidence>
<dbReference type="AlphaFoldDB" id="A0A942TQJ6"/>
<evidence type="ECO:0000256" key="1">
    <source>
        <dbReference type="ARBA" id="ARBA00006383"/>
    </source>
</evidence>
<keyword evidence="6" id="KW-1185">Reference proteome</keyword>
<organism evidence="5 6">
    <name type="scientific">Lederbergia citrisecunda</name>
    <dbReference type="NCBI Taxonomy" id="2833583"/>
    <lineage>
        <taxon>Bacteria</taxon>
        <taxon>Bacillati</taxon>
        <taxon>Bacillota</taxon>
        <taxon>Bacilli</taxon>
        <taxon>Bacillales</taxon>
        <taxon>Bacillaceae</taxon>
        <taxon>Lederbergia</taxon>
    </lineage>
</organism>
<proteinExistence type="inferred from homology"/>
<reference evidence="5 6" key="1">
    <citation type="submission" date="2021-05" db="EMBL/GenBank/DDBJ databases">
        <title>Novel Bacillus species.</title>
        <authorList>
            <person name="Liu G."/>
        </authorList>
    </citation>
    <scope>NUCLEOTIDE SEQUENCE [LARGE SCALE GENOMIC DNA]</scope>
    <source>
        <strain evidence="5 6">FJAT-49732</strain>
    </source>
</reference>
<dbReference type="Proteomes" id="UP000682713">
    <property type="component" value="Unassembled WGS sequence"/>
</dbReference>
<evidence type="ECO:0000313" key="6">
    <source>
        <dbReference type="Proteomes" id="UP000682713"/>
    </source>
</evidence>
<dbReference type="Pfam" id="PF02522">
    <property type="entry name" value="Antibiotic_NAT"/>
    <property type="match status" value="1"/>
</dbReference>
<gene>
    <name evidence="5" type="ORF">KHA93_20015</name>
</gene>
<accession>A0A942TQJ6</accession>
<dbReference type="InterPro" id="IPR028345">
    <property type="entry name" value="Antibiotic_NAT-like"/>
</dbReference>
<dbReference type="PANTHER" id="PTHR11104">
    <property type="entry name" value="AMINOGLYCOSIDE N3-ACETYLTRANSFERASE"/>
    <property type="match status" value="1"/>
</dbReference>
<keyword evidence="4" id="KW-0046">Antibiotic resistance</keyword>
<evidence type="ECO:0000256" key="2">
    <source>
        <dbReference type="ARBA" id="ARBA00022679"/>
    </source>
</evidence>
<protein>
    <recommendedName>
        <fullName evidence="4">Aminoglycoside N(3)-acetyltransferase</fullName>
        <ecNumber evidence="4">2.3.1.-</ecNumber>
    </recommendedName>
</protein>
<comment type="similarity">
    <text evidence="1 4">Belongs to the antibiotic N-acetyltransferase family.</text>
</comment>
<dbReference type="GO" id="GO:0046677">
    <property type="term" value="P:response to antibiotic"/>
    <property type="evidence" value="ECO:0007669"/>
    <property type="project" value="UniProtKB-KW"/>
</dbReference>
<keyword evidence="2 4" id="KW-0808">Transferase</keyword>
<dbReference type="EMBL" id="JAGYPJ010000001">
    <property type="protein sequence ID" value="MBS4201895.1"/>
    <property type="molecule type" value="Genomic_DNA"/>
</dbReference>
<comment type="catalytic activity">
    <reaction evidence="4">
        <text>a 2-deoxystreptamine antibiotic + acetyl-CoA = an N(3)-acetyl-2-deoxystreptamine antibiotic + CoA + H(+)</text>
        <dbReference type="Rhea" id="RHEA:12665"/>
        <dbReference type="ChEBI" id="CHEBI:15378"/>
        <dbReference type="ChEBI" id="CHEBI:57287"/>
        <dbReference type="ChEBI" id="CHEBI:57288"/>
        <dbReference type="ChEBI" id="CHEBI:57921"/>
        <dbReference type="ChEBI" id="CHEBI:77452"/>
        <dbReference type="EC" id="2.3.1.81"/>
    </reaction>
</comment>
<evidence type="ECO:0000256" key="3">
    <source>
        <dbReference type="ARBA" id="ARBA00023315"/>
    </source>
</evidence>
<dbReference type="SUPFAM" id="SSF110710">
    <property type="entry name" value="TTHA0583/YokD-like"/>
    <property type="match status" value="1"/>
</dbReference>
<comment type="caution">
    <text evidence="5">The sequence shown here is derived from an EMBL/GenBank/DDBJ whole genome shotgun (WGS) entry which is preliminary data.</text>
</comment>
<keyword evidence="3 4" id="KW-0012">Acyltransferase</keyword>
<sequence>MHTKESLIEDLYNLGINPEGTLIVHSSYKKIGPVAGRADTVLDAFQEYMNDGLLVFPTHSWSYINTGNPIFSVTDSPSCVGILTELFRKRPNVLRSAHPTHSVAAFGKDAEAFTSGDEYCTTPCARESAWGRLLDRNAQILLVGVDLTKNTFIHGIEEWANIPGRLTDMHKPLQTIMMDGRIIDVPSQRHCGETWSDYFWKVDDILLRRKAMTKGNFGNAETRVCDAGKTTEVLLEMLQDIPDLFSNNDPLDEKTIIKYSYTTQ</sequence>
<dbReference type="PANTHER" id="PTHR11104:SF0">
    <property type="entry name" value="SPBETA PROPHAGE-DERIVED AMINOGLYCOSIDE N(3')-ACETYLTRANSFERASE-LIKE PROTEIN YOKD"/>
    <property type="match status" value="1"/>
</dbReference>
<name>A0A942TQJ6_9BACI</name>
<dbReference type="InterPro" id="IPR003679">
    <property type="entry name" value="Amioglycoside_AcTrfase"/>
</dbReference>
<dbReference type="GO" id="GO:0046353">
    <property type="term" value="F:aminoglycoside 3-N-acetyltransferase activity"/>
    <property type="evidence" value="ECO:0007669"/>
    <property type="project" value="UniProtKB-EC"/>
</dbReference>